<name>A0AC61RTL8_9FIRM</name>
<keyword evidence="2" id="KW-1185">Reference proteome</keyword>
<accession>A0AC61RTL8</accession>
<gene>
    <name evidence="1" type="ORF">E5329_15765</name>
</gene>
<organism evidence="1 2">
    <name type="scientific">Petralouisia muris</name>
    <dbReference type="NCBI Taxonomy" id="3032872"/>
    <lineage>
        <taxon>Bacteria</taxon>
        <taxon>Bacillati</taxon>
        <taxon>Bacillota</taxon>
        <taxon>Clostridia</taxon>
        <taxon>Lachnospirales</taxon>
        <taxon>Lachnospiraceae</taxon>
        <taxon>Petralouisia</taxon>
    </lineage>
</organism>
<sequence>MAKKPLGKDQFGIQKVMRGSDYFADSMGQFALNAVSGMVGQLTYFYTDKAGLAAGMVATVFMVTKIIDAFTDIIMGNIIDHTKPGKERYRPWILKMTIPAALMLLLLFTVPKGSTGLQVVYMLITNLLMTSVIYTAIAIPYASLQVVRTNSSEERGKMGVYRALAGYIPGMAIVLSVIPVTNALGGTQSAWVKFAAIIALIVALSLLLCYKKSRETATADGVVETPAAENELDEAIPLIDAIGKLFRNKYWVLALIMGLMSNVTYGLANSSGTYYCKWIYGDDNLVAILGAVGMIPTILGFVFVGPMNKKLGVVKTLRVSFLLGMAANILRILNPTHFWYNTILGCISSFANIPMMCLLGVTTAMAIDYNAYKYGNRMVACSQSATGFGGKIGNGLGAAVVGWCLALAHYDASMTVATAATRQAIYAFNIYIPFVLFLIMFICAVKFDLEAKLPEIKEELEKRRSQK</sequence>
<protein>
    <submittedName>
        <fullName evidence="1">Sugar (Glycoside-pentoside-Hexuronide) transporter</fullName>
    </submittedName>
</protein>
<evidence type="ECO:0000313" key="1">
    <source>
        <dbReference type="EMBL" id="TGY95232.1"/>
    </source>
</evidence>
<reference evidence="1" key="1">
    <citation type="submission" date="2019-04" db="EMBL/GenBank/DDBJ databases">
        <title>Microbes associate with the intestines of laboratory mice.</title>
        <authorList>
            <person name="Navarre W."/>
            <person name="Wong E."/>
            <person name="Huang K."/>
            <person name="Tropini C."/>
            <person name="Ng K."/>
            <person name="Yu B."/>
        </authorList>
    </citation>
    <scope>NUCLEOTIDE SEQUENCE</scope>
    <source>
        <strain evidence="1">NM01_1-7b</strain>
    </source>
</reference>
<proteinExistence type="predicted"/>
<evidence type="ECO:0000313" key="2">
    <source>
        <dbReference type="Proteomes" id="UP000304953"/>
    </source>
</evidence>
<comment type="caution">
    <text evidence="1">The sequence shown here is derived from an EMBL/GenBank/DDBJ whole genome shotgun (WGS) entry which is preliminary data.</text>
</comment>
<dbReference type="EMBL" id="SRYA01000032">
    <property type="protein sequence ID" value="TGY95232.1"/>
    <property type="molecule type" value="Genomic_DNA"/>
</dbReference>
<dbReference type="Proteomes" id="UP000304953">
    <property type="component" value="Unassembled WGS sequence"/>
</dbReference>